<dbReference type="Proteomes" id="UP000033121">
    <property type="component" value="Unassembled WGS sequence"/>
</dbReference>
<accession>A0A0E9N3S2</accession>
<dbReference type="RefSeq" id="WP_046370359.1">
    <property type="nucleotide sequence ID" value="NZ_BBWV01000003.1"/>
</dbReference>
<evidence type="ECO:0000313" key="2">
    <source>
        <dbReference type="Proteomes" id="UP000033121"/>
    </source>
</evidence>
<name>A0A0E9N3S2_9BACT</name>
<dbReference type="AlphaFoldDB" id="A0A0E9N3S2"/>
<keyword evidence="2" id="KW-1185">Reference proteome</keyword>
<proteinExistence type="predicted"/>
<sequence length="350" mass="41117">MTDQRIRGLLFEKIDDDLEKFIVRKFGSVNVQISKDKQDQLLIEFEDQVISDSLKNLYNVYPEFYAAHSRNQNTICKEFDHSFRYFFAYLNCVDHIFENARNFLMTNQLPSNYNLTLPHYGILVRLADQIGVLLMNGYPDGALRIWRSFYEFSMTTLLFLKAIDNDSIHKDFFDHFHRSKQKKAESHQKHHTALNFPSLDEELLNSIAKETRDLNTTHGTKFLDNDFGWCNRLLGSKKKVTLRDIEEYVGVNKFRPFYIWASGYTHPGFEAMTDFIEEDSQKIVLNKINRQTLNKTSFIDPMQLTVALFHEVNNVFIDIYSANSEKDINVRILKEVFVALLKSFDELPKE</sequence>
<dbReference type="OrthoDB" id="7531258at2"/>
<dbReference type="InterPro" id="IPR043733">
    <property type="entry name" value="DUF5677"/>
</dbReference>
<evidence type="ECO:0000313" key="1">
    <source>
        <dbReference type="EMBL" id="GAO44428.1"/>
    </source>
</evidence>
<dbReference type="EMBL" id="BBWV01000003">
    <property type="protein sequence ID" value="GAO44428.1"/>
    <property type="molecule type" value="Genomic_DNA"/>
</dbReference>
<reference evidence="1 2" key="1">
    <citation type="submission" date="2015-04" db="EMBL/GenBank/DDBJ databases">
        <title>Whole genome shotgun sequence of Flavihumibacter petaseus NBRC 106054.</title>
        <authorList>
            <person name="Miyazawa S."/>
            <person name="Hosoyama A."/>
            <person name="Hashimoto M."/>
            <person name="Noguchi M."/>
            <person name="Tsuchikane K."/>
            <person name="Ohji S."/>
            <person name="Yamazoe A."/>
            <person name="Ichikawa N."/>
            <person name="Kimura A."/>
            <person name="Fujita N."/>
        </authorList>
    </citation>
    <scope>NUCLEOTIDE SEQUENCE [LARGE SCALE GENOMIC DNA]</scope>
    <source>
        <strain evidence="1 2">NBRC 106054</strain>
    </source>
</reference>
<gene>
    <name evidence="1" type="ORF">FPE01S_03_04660</name>
</gene>
<protein>
    <submittedName>
        <fullName evidence="1">Uncharacterized protein</fullName>
    </submittedName>
</protein>
<dbReference type="Pfam" id="PF18928">
    <property type="entry name" value="DUF5677"/>
    <property type="match status" value="1"/>
</dbReference>
<comment type="caution">
    <text evidence="1">The sequence shown here is derived from an EMBL/GenBank/DDBJ whole genome shotgun (WGS) entry which is preliminary data.</text>
</comment>
<organism evidence="1 2">
    <name type="scientific">Flavihumibacter petaseus NBRC 106054</name>
    <dbReference type="NCBI Taxonomy" id="1220578"/>
    <lineage>
        <taxon>Bacteria</taxon>
        <taxon>Pseudomonadati</taxon>
        <taxon>Bacteroidota</taxon>
        <taxon>Chitinophagia</taxon>
        <taxon>Chitinophagales</taxon>
        <taxon>Chitinophagaceae</taxon>
        <taxon>Flavihumibacter</taxon>
    </lineage>
</organism>